<organism evidence="2 3">
    <name type="scientific">Spirosoma utsteinense</name>
    <dbReference type="NCBI Taxonomy" id="2585773"/>
    <lineage>
        <taxon>Bacteria</taxon>
        <taxon>Pseudomonadati</taxon>
        <taxon>Bacteroidota</taxon>
        <taxon>Cytophagia</taxon>
        <taxon>Cytophagales</taxon>
        <taxon>Cytophagaceae</taxon>
        <taxon>Spirosoma</taxon>
    </lineage>
</organism>
<dbReference type="Gene3D" id="2.40.160.130">
    <property type="entry name" value="Capsule assembly protein Wzi"/>
    <property type="match status" value="1"/>
</dbReference>
<name>A0ABR6W2B9_9BACT</name>
<protein>
    <recommendedName>
        <fullName evidence="4">Capsule assembly protein Wzi</fullName>
    </recommendedName>
</protein>
<keyword evidence="1" id="KW-0472">Membrane</keyword>
<evidence type="ECO:0000313" key="2">
    <source>
        <dbReference type="EMBL" id="MBC3790369.1"/>
    </source>
</evidence>
<evidence type="ECO:0000256" key="1">
    <source>
        <dbReference type="SAM" id="Phobius"/>
    </source>
</evidence>
<keyword evidence="1" id="KW-0812">Transmembrane</keyword>
<dbReference type="EMBL" id="VFIA01000004">
    <property type="protein sequence ID" value="MBC3790369.1"/>
    <property type="molecule type" value="Genomic_DNA"/>
</dbReference>
<sequence length="546" mass="61323">MINRQKKYDSFRIELYRFIISARIVLTLSLVTTITDLQAYHPDSLRLPRTLPVWTVQPLSDSTSRHPLQGWLEVGGLASSSGTTPFWLQANQFGTIPEATPAALVRAGLSRGYRLPVGRKLPKVDWGYGFELVGQGISRNQLIIPELYLKARLGIFEVFGGRRRQVIGLVESALSSGSFIWSGNALPMPRVQLGIPTYTPLRFTKNWIAVKGFYAHGWFGNTPYVTGSYLHQKAIFFRLGRDQSRIRLYASFNHQAQWGGYAPFLESDPTSSFGGQLASSFEAYANVVLPLKTEALKNRAKFTTFDQNRVGDHRGSAEAAIEYRGKTWSLLFYQQHFYDLGRKLYNLRNIEDGLYGIRLENKRPKAGIQEVIVELFNSGGQGYMQFGRTLGGEPENYFLNAQYPDGWSYKGRTLGTPFITQASASNSNLPNIPFSGFTATNEHITGNYAINNNRVWALYTGLRGQVGRRWGYQIKGSFSRNYGTFTTPFPGGTNQYSTLTSLSRTMRFLQGSTLLMSVGYDQGKLLASSQQYGGYVGIRKEWGTRL</sequence>
<dbReference type="InterPro" id="IPR038636">
    <property type="entry name" value="Wzi_sf"/>
</dbReference>
<accession>A0ABR6W2B9</accession>
<keyword evidence="3" id="KW-1185">Reference proteome</keyword>
<proteinExistence type="predicted"/>
<reference evidence="2 3" key="1">
    <citation type="submission" date="2019-06" db="EMBL/GenBank/DDBJ databases">
        <title>Spirosoma utsteinense sp. nov. isolated from Antarctic ice-free soils.</title>
        <authorList>
            <person name="Tahon G."/>
        </authorList>
    </citation>
    <scope>NUCLEOTIDE SEQUENCE [LARGE SCALE GENOMIC DNA]</scope>
    <source>
        <strain evidence="2 3">LMG 31447</strain>
    </source>
</reference>
<comment type="caution">
    <text evidence="2">The sequence shown here is derived from an EMBL/GenBank/DDBJ whole genome shotgun (WGS) entry which is preliminary data.</text>
</comment>
<evidence type="ECO:0000313" key="3">
    <source>
        <dbReference type="Proteomes" id="UP000700732"/>
    </source>
</evidence>
<keyword evidence="1" id="KW-1133">Transmembrane helix</keyword>
<dbReference type="Proteomes" id="UP000700732">
    <property type="component" value="Unassembled WGS sequence"/>
</dbReference>
<dbReference type="RefSeq" id="WP_186736207.1">
    <property type="nucleotide sequence ID" value="NZ_VFIA01000004.1"/>
</dbReference>
<evidence type="ECO:0008006" key="4">
    <source>
        <dbReference type="Google" id="ProtNLM"/>
    </source>
</evidence>
<gene>
    <name evidence="2" type="ORF">FH603_858</name>
</gene>
<feature type="transmembrane region" description="Helical" evidence="1">
    <location>
        <begin position="20"/>
        <end position="40"/>
    </location>
</feature>